<accession>A0ABQ8T156</accession>
<sequence>MESGTSWKMKVKSDLKLGVMKGRKKKKSEVICRRCNEHETLPRVLGFCPQGELLRIDRHNTVRSIIANRLREHGEYEVPEEVQSLSTEGSTRRADIIIIDRDKKTGLILDPTVRFEINEDQRKQVHEEKRAFIFHAVMISVINIIFKIGMSLDLCLVREEQFPNLHWRSSEN</sequence>
<keyword evidence="1" id="KW-0812">Transmembrane</keyword>
<feature type="transmembrane region" description="Helical" evidence="1">
    <location>
        <begin position="131"/>
        <end position="150"/>
    </location>
</feature>
<keyword evidence="1" id="KW-0472">Membrane</keyword>
<keyword evidence="3" id="KW-1185">Reference proteome</keyword>
<evidence type="ECO:0000313" key="2">
    <source>
        <dbReference type="EMBL" id="KAJ4440203.1"/>
    </source>
</evidence>
<evidence type="ECO:0000256" key="1">
    <source>
        <dbReference type="SAM" id="Phobius"/>
    </source>
</evidence>
<comment type="caution">
    <text evidence="2">The sequence shown here is derived from an EMBL/GenBank/DDBJ whole genome shotgun (WGS) entry which is preliminary data.</text>
</comment>
<reference evidence="2 3" key="1">
    <citation type="journal article" date="2022" name="Allergy">
        <title>Genome assembly and annotation of Periplaneta americana reveal a comprehensive cockroach allergen profile.</title>
        <authorList>
            <person name="Wang L."/>
            <person name="Xiong Q."/>
            <person name="Saelim N."/>
            <person name="Wang L."/>
            <person name="Nong W."/>
            <person name="Wan A.T."/>
            <person name="Shi M."/>
            <person name="Liu X."/>
            <person name="Cao Q."/>
            <person name="Hui J.H.L."/>
            <person name="Sookrung N."/>
            <person name="Leung T.F."/>
            <person name="Tungtrongchitr A."/>
            <person name="Tsui S.K.W."/>
        </authorList>
    </citation>
    <scope>NUCLEOTIDE SEQUENCE [LARGE SCALE GENOMIC DNA]</scope>
    <source>
        <strain evidence="2">PWHHKU_190912</strain>
    </source>
</reference>
<proteinExistence type="predicted"/>
<dbReference type="EMBL" id="JAJSOF020000017">
    <property type="protein sequence ID" value="KAJ4440203.1"/>
    <property type="molecule type" value="Genomic_DNA"/>
</dbReference>
<organism evidence="2 3">
    <name type="scientific">Periplaneta americana</name>
    <name type="common">American cockroach</name>
    <name type="synonym">Blatta americana</name>
    <dbReference type="NCBI Taxonomy" id="6978"/>
    <lineage>
        <taxon>Eukaryota</taxon>
        <taxon>Metazoa</taxon>
        <taxon>Ecdysozoa</taxon>
        <taxon>Arthropoda</taxon>
        <taxon>Hexapoda</taxon>
        <taxon>Insecta</taxon>
        <taxon>Pterygota</taxon>
        <taxon>Neoptera</taxon>
        <taxon>Polyneoptera</taxon>
        <taxon>Dictyoptera</taxon>
        <taxon>Blattodea</taxon>
        <taxon>Blattoidea</taxon>
        <taxon>Blattidae</taxon>
        <taxon>Blattinae</taxon>
        <taxon>Periplaneta</taxon>
    </lineage>
</organism>
<gene>
    <name evidence="2" type="ORF">ANN_08342</name>
</gene>
<evidence type="ECO:0000313" key="3">
    <source>
        <dbReference type="Proteomes" id="UP001148838"/>
    </source>
</evidence>
<protein>
    <submittedName>
        <fullName evidence="2">Uncharacterized protein</fullName>
    </submittedName>
</protein>
<keyword evidence="1" id="KW-1133">Transmembrane helix</keyword>
<name>A0ABQ8T156_PERAM</name>
<dbReference type="Proteomes" id="UP001148838">
    <property type="component" value="Unassembled WGS sequence"/>
</dbReference>